<keyword evidence="4" id="KW-1185">Reference proteome</keyword>
<dbReference type="EMBL" id="CAIF01000222">
    <property type="protein sequence ID" value="CCH46018.1"/>
    <property type="molecule type" value="Genomic_DNA"/>
</dbReference>
<evidence type="ECO:0000256" key="2">
    <source>
        <dbReference type="SAM" id="MobiDB-lite"/>
    </source>
</evidence>
<evidence type="ECO:0000256" key="1">
    <source>
        <dbReference type="SAM" id="Coils"/>
    </source>
</evidence>
<protein>
    <submittedName>
        <fullName evidence="3">Replicase polyprotein</fullName>
        <ecNumber evidence="3">2.7.7.48</ecNumber>
    </submittedName>
</protein>
<dbReference type="PANTHER" id="PTHR36826:SF1">
    <property type="entry name" value="PROTEIN ECM13"/>
    <property type="match status" value="1"/>
</dbReference>
<reference evidence="3 4" key="1">
    <citation type="journal article" date="2012" name="Eukaryot. Cell">
        <title>Draft genome sequence of Wickerhamomyces ciferrii NRRL Y-1031 F-60-10.</title>
        <authorList>
            <person name="Schneider J."/>
            <person name="Andrea H."/>
            <person name="Blom J."/>
            <person name="Jaenicke S."/>
            <person name="Ruckert C."/>
            <person name="Schorsch C."/>
            <person name="Szczepanowski R."/>
            <person name="Farwick M."/>
            <person name="Goesmann A."/>
            <person name="Puhler A."/>
            <person name="Schaffer S."/>
            <person name="Tauch A."/>
            <person name="Kohler T."/>
            <person name="Brinkrolf K."/>
        </authorList>
    </citation>
    <scope>NUCLEOTIDE SEQUENCE [LARGE SCALE GENOMIC DNA]</scope>
    <source>
        <strain evidence="4">ATCC 14091 / BCRC 22168 / CBS 111 / JCM 3599 / NBRC 0793 / NRRL Y-1031 F-60-10</strain>
    </source>
</reference>
<dbReference type="STRING" id="1206466.K0KY39"/>
<dbReference type="HOGENOM" id="CLU_1058467_0_0_1"/>
<sequence length="263" mass="29957">MSISETYLLAGKARSKLNKEAAKADPSIRVLVSHANMLDNLMEDIETYKEEQRTSKIQQRNSSILTNFKPTRSSNLQHTTTVTFVDDDDLSDDDLSDDDIVEEDNQVSGISYSSIDYDSDSDSDSDEEDDYEDELQDDEVPLPTQSYLYGSHNMNKNYRSLPTIDELSEEELQNLEDDLTESESDQSEDEEEHEVDIVDIQRITSPPQLSYSSTDDSESESEEDDYEHDSQHSAKDQIKEDNSMFYNKGLNESLVNVPQMVQA</sequence>
<evidence type="ECO:0000313" key="3">
    <source>
        <dbReference type="EMBL" id="CCH46018.1"/>
    </source>
</evidence>
<proteinExistence type="predicted"/>
<feature type="compositionally biased region" description="Acidic residues" evidence="2">
    <location>
        <begin position="215"/>
        <end position="227"/>
    </location>
</feature>
<gene>
    <name evidence="3" type="ORF">BN7_5605</name>
</gene>
<dbReference type="EC" id="2.7.7.48" evidence="3"/>
<keyword evidence="3" id="KW-0548">Nucleotidyltransferase</keyword>
<dbReference type="AlphaFoldDB" id="K0KY39"/>
<feature type="compositionally biased region" description="Basic and acidic residues" evidence="2">
    <location>
        <begin position="228"/>
        <end position="242"/>
    </location>
</feature>
<feature type="compositionally biased region" description="Acidic residues" evidence="2">
    <location>
        <begin position="86"/>
        <end position="105"/>
    </location>
</feature>
<dbReference type="PANTHER" id="PTHR36826">
    <property type="entry name" value="PROTEIN ECM13"/>
    <property type="match status" value="1"/>
</dbReference>
<feature type="compositionally biased region" description="Acidic residues" evidence="2">
    <location>
        <begin position="117"/>
        <end position="140"/>
    </location>
</feature>
<feature type="region of interest" description="Disordered" evidence="2">
    <location>
        <begin position="165"/>
        <end position="244"/>
    </location>
</feature>
<keyword evidence="1" id="KW-0175">Coiled coil</keyword>
<evidence type="ECO:0000313" key="4">
    <source>
        <dbReference type="Proteomes" id="UP000009328"/>
    </source>
</evidence>
<dbReference type="InParanoid" id="K0KY39"/>
<dbReference type="Proteomes" id="UP000009328">
    <property type="component" value="Unassembled WGS sequence"/>
</dbReference>
<name>K0KY39_WICCF</name>
<feature type="compositionally biased region" description="Polar residues" evidence="2">
    <location>
        <begin position="143"/>
        <end position="153"/>
    </location>
</feature>
<feature type="region of interest" description="Disordered" evidence="2">
    <location>
        <begin position="86"/>
        <end position="153"/>
    </location>
</feature>
<accession>K0KY39</accession>
<feature type="compositionally biased region" description="Acidic residues" evidence="2">
    <location>
        <begin position="166"/>
        <end position="194"/>
    </location>
</feature>
<organism evidence="3 4">
    <name type="scientific">Wickerhamomyces ciferrii (strain ATCC 14091 / BCRC 22168 / CBS 111 / JCM 3599 / NBRC 0793 / NRRL Y-1031 F-60-10)</name>
    <name type="common">Yeast</name>
    <name type="synonym">Pichia ciferrii</name>
    <dbReference type="NCBI Taxonomy" id="1206466"/>
    <lineage>
        <taxon>Eukaryota</taxon>
        <taxon>Fungi</taxon>
        <taxon>Dikarya</taxon>
        <taxon>Ascomycota</taxon>
        <taxon>Saccharomycotina</taxon>
        <taxon>Saccharomycetes</taxon>
        <taxon>Phaffomycetales</taxon>
        <taxon>Wickerhamomycetaceae</taxon>
        <taxon>Wickerhamomyces</taxon>
    </lineage>
</organism>
<dbReference type="GO" id="GO:0003968">
    <property type="term" value="F:RNA-directed RNA polymerase activity"/>
    <property type="evidence" value="ECO:0007669"/>
    <property type="project" value="UniProtKB-EC"/>
</dbReference>
<dbReference type="eggNOG" id="ENOG502SDCM">
    <property type="taxonomic scope" value="Eukaryota"/>
</dbReference>
<keyword evidence="3" id="KW-0808">Transferase</keyword>
<dbReference type="InterPro" id="IPR037738">
    <property type="entry name" value="Ecm13-like"/>
</dbReference>
<feature type="coiled-coil region" evidence="1">
    <location>
        <begin position="31"/>
        <end position="58"/>
    </location>
</feature>
<comment type="caution">
    <text evidence="3">The sequence shown here is derived from an EMBL/GenBank/DDBJ whole genome shotgun (WGS) entry which is preliminary data.</text>
</comment>